<dbReference type="Proteomes" id="UP000076959">
    <property type="component" value="Unassembled WGS sequence"/>
</dbReference>
<evidence type="ECO:0000256" key="1">
    <source>
        <dbReference type="SAM" id="Phobius"/>
    </source>
</evidence>
<dbReference type="STRING" id="1505087.AYJ54_12710"/>
<keyword evidence="1" id="KW-0812">Transmembrane</keyword>
<evidence type="ECO:0000313" key="3">
    <source>
        <dbReference type="Proteomes" id="UP000076959"/>
    </source>
</evidence>
<keyword evidence="1" id="KW-0472">Membrane</keyword>
<keyword evidence="3" id="KW-1185">Reference proteome</keyword>
<organism evidence="2 3">
    <name type="scientific">Bradyrhizobium centrolobii</name>
    <dbReference type="NCBI Taxonomy" id="1505087"/>
    <lineage>
        <taxon>Bacteria</taxon>
        <taxon>Pseudomonadati</taxon>
        <taxon>Pseudomonadota</taxon>
        <taxon>Alphaproteobacteria</taxon>
        <taxon>Hyphomicrobiales</taxon>
        <taxon>Nitrobacteraceae</taxon>
        <taxon>Bradyrhizobium</taxon>
    </lineage>
</organism>
<dbReference type="EMBL" id="LUUB01000054">
    <property type="protein sequence ID" value="OAF10035.1"/>
    <property type="molecule type" value="Genomic_DNA"/>
</dbReference>
<evidence type="ECO:0000313" key="2">
    <source>
        <dbReference type="EMBL" id="OAF10035.1"/>
    </source>
</evidence>
<proteinExistence type="predicted"/>
<reference evidence="2 3" key="1">
    <citation type="submission" date="2016-03" db="EMBL/GenBank/DDBJ databases">
        <title>Draft Genome Sequence of the Strain BR 10245 (Bradyrhizobium sp.) isolated from nodules of Centrolobium paraense.</title>
        <authorList>
            <person name="Simoes-Araujo J.L.Sr."/>
            <person name="Barauna A.C."/>
            <person name="Silva K."/>
            <person name="Zilli J.E."/>
        </authorList>
    </citation>
    <scope>NUCLEOTIDE SEQUENCE [LARGE SCALE GENOMIC DNA]</scope>
    <source>
        <strain evidence="2 3">BR 10245</strain>
    </source>
</reference>
<feature type="transmembrane region" description="Helical" evidence="1">
    <location>
        <begin position="20"/>
        <end position="42"/>
    </location>
</feature>
<gene>
    <name evidence="2" type="ORF">AYJ54_12710</name>
</gene>
<keyword evidence="1" id="KW-1133">Transmembrane helix</keyword>
<sequence>MRLRLIEEDPPMTSRLPLQLTSIAVTLVNLAILLAIVGVFVARERAVAAPSAAPDGILRGRGLQIVDEQGKIRASISIHPATTQPDGSTYPETVLLRLITSQGRPVVKIASSEDGSGIALSAAEGLAYVQLQTRGGNPRAVIVDGAGKEISKLP</sequence>
<name>A0A176YTH0_9BRAD</name>
<comment type="caution">
    <text evidence="2">The sequence shown here is derived from an EMBL/GenBank/DDBJ whole genome shotgun (WGS) entry which is preliminary data.</text>
</comment>
<accession>A0A176YTH0</accession>
<dbReference type="AlphaFoldDB" id="A0A176YTH0"/>
<protein>
    <submittedName>
        <fullName evidence="2">Uncharacterized protein</fullName>
    </submittedName>
</protein>